<reference evidence="1" key="1">
    <citation type="submission" date="2020-02" db="EMBL/GenBank/DDBJ databases">
        <authorList>
            <person name="Meier V. D."/>
        </authorList>
    </citation>
    <scope>NUCLEOTIDE SEQUENCE</scope>
    <source>
        <strain evidence="1">AVDCRST_MAG56</strain>
    </source>
</reference>
<protein>
    <submittedName>
        <fullName evidence="1">Uncharacterized protein</fullName>
    </submittedName>
</protein>
<name>A0A6J4HJ09_9SPHI</name>
<dbReference type="EMBL" id="CADCTQ010000063">
    <property type="protein sequence ID" value="CAA9225849.1"/>
    <property type="molecule type" value="Genomic_DNA"/>
</dbReference>
<gene>
    <name evidence="1" type="ORF">AVDCRST_MAG56-968</name>
</gene>
<dbReference type="AlphaFoldDB" id="A0A6J4HJ09"/>
<evidence type="ECO:0000313" key="1">
    <source>
        <dbReference type="EMBL" id="CAA9225849.1"/>
    </source>
</evidence>
<sequence>MRPGSRSVNQGDEYKITIQIVVKLKHSLYLVVTLFSPW</sequence>
<proteinExistence type="predicted"/>
<accession>A0A6J4HJ09</accession>
<organism evidence="1">
    <name type="scientific">uncultured Cytophagales bacterium</name>
    <dbReference type="NCBI Taxonomy" id="158755"/>
    <lineage>
        <taxon>Bacteria</taxon>
        <taxon>Pseudomonadati</taxon>
        <taxon>Bacteroidota</taxon>
        <taxon>Sphingobacteriia</taxon>
        <taxon>Sphingobacteriales</taxon>
        <taxon>environmental samples</taxon>
    </lineage>
</organism>